<keyword evidence="10" id="KW-0833">Ubl conjugation pathway</keyword>
<evidence type="ECO:0000256" key="10">
    <source>
        <dbReference type="ARBA" id="ARBA00022786"/>
    </source>
</evidence>
<dbReference type="CDD" id="cd14368">
    <property type="entry name" value="CUE_DEF1_like"/>
    <property type="match status" value="1"/>
</dbReference>
<feature type="compositionally biased region" description="Low complexity" evidence="16">
    <location>
        <begin position="773"/>
        <end position="793"/>
    </location>
</feature>
<dbReference type="GO" id="GO:0005737">
    <property type="term" value="C:cytoplasm"/>
    <property type="evidence" value="ECO:0007669"/>
    <property type="project" value="UniProtKB-SubCell"/>
</dbReference>
<keyword evidence="8" id="KW-0597">Phosphoprotein</keyword>
<keyword evidence="19" id="KW-1185">Reference proteome</keyword>
<keyword evidence="7" id="KW-0963">Cytoplasm</keyword>
<dbReference type="AlphaFoldDB" id="A0A9P6Z0Q8"/>
<feature type="region of interest" description="Disordered" evidence="16">
    <location>
        <begin position="1"/>
        <end position="31"/>
    </location>
</feature>
<feature type="compositionally biased region" description="Low complexity" evidence="16">
    <location>
        <begin position="260"/>
        <end position="270"/>
    </location>
</feature>
<evidence type="ECO:0000256" key="2">
    <source>
        <dbReference type="ARBA" id="ARBA00004496"/>
    </source>
</evidence>
<feature type="region of interest" description="Disordered" evidence="16">
    <location>
        <begin position="773"/>
        <end position="804"/>
    </location>
</feature>
<sequence length="804" mass="88657">MTSLETRSTQNTRNKSSSSEQNDLKKLKSKHSAKLPTLKVLFSEWSDDDLLFVLEEANGDLDLAIDRISEGHANQWGEVKTKKSKKEAQKAKAATTTISPHQTSSTITTYSPKSTTPSRTYNDRGSRKAPVPSNRTRKTNSSWEKQESHTTSSIPGGSWASIASSKQQNETNDESWNTSDNWTPTSIPVNDNVNDENDLSNDDQPKTWASLLKSKPKPEAETALADVIENDASATQATTDGWNTTDTANDDSWKAPSSINTTNNTNTTTTAAVNDSWNGTSVNDDWNTTAEKPIIDEWSTPADVNNTSIVNASNEKESSHEELNKEEEKSFNRLHHQEEPVVLPKSSDIATLDVKFGSLNVEEEPVETLRKESNISTNDTTNIEPVEEPAPSVPSVTNVISNVANASTAAPVSTATTNDPNFVQSSYLKQQEINAAVSNTTTAPTAAASTAPVYQQQQQQQQQQIPQQLPQQLPQQQQPFGMDHLTSAYSSYLPSQPPTGVSGFGMNPMGSLPDYGIYNTEAQRVAAMQGYYDPTAFNHSPSVTSASPYQTRDKYNQDSNQTTAQSQNLPQQMYPTNLPYYQYYYMPSQYNAYQQSAYGQPFMNKSMYPNMYQHSTTAGKPTAAAAAAAVQSPYSSPYGQQSQLYTQSMSGYDDLGLSDYQKSMYGQQPQLQGFLGQLNGQQQAGAQVQSAQPSAAKTDITTTATARGATNAAVSQQQQPSAQQQPVQQQSQQQQQQQQQQQAPHQALHQQQHPYAGANNFFGQPQMFSYQQYPQYQQQMTQGHPHQQAQAAASNRHQQQYWNQ</sequence>
<organism evidence="18 19">
    <name type="scientific">Rhizopus delemar</name>
    <dbReference type="NCBI Taxonomy" id="936053"/>
    <lineage>
        <taxon>Eukaryota</taxon>
        <taxon>Fungi</taxon>
        <taxon>Fungi incertae sedis</taxon>
        <taxon>Mucoromycota</taxon>
        <taxon>Mucoromycotina</taxon>
        <taxon>Mucoromycetes</taxon>
        <taxon>Mucorales</taxon>
        <taxon>Mucorineae</taxon>
        <taxon>Rhizopodaceae</taxon>
        <taxon>Rhizopus</taxon>
    </lineage>
</organism>
<dbReference type="GO" id="GO:0003677">
    <property type="term" value="F:DNA binding"/>
    <property type="evidence" value="ECO:0007669"/>
    <property type="project" value="UniProtKB-KW"/>
</dbReference>
<dbReference type="GO" id="GO:0006281">
    <property type="term" value="P:DNA repair"/>
    <property type="evidence" value="ECO:0007669"/>
    <property type="project" value="UniProtKB-KW"/>
</dbReference>
<dbReference type="PROSITE" id="PS51140">
    <property type="entry name" value="CUE"/>
    <property type="match status" value="1"/>
</dbReference>
<accession>A0A9P6Z0Q8</accession>
<evidence type="ECO:0000256" key="9">
    <source>
        <dbReference type="ARBA" id="ARBA00022763"/>
    </source>
</evidence>
<dbReference type="InterPro" id="IPR003892">
    <property type="entry name" value="CUE"/>
</dbReference>
<feature type="region of interest" description="Disordered" evidence="16">
    <location>
        <begin position="235"/>
        <end position="281"/>
    </location>
</feature>
<dbReference type="InterPro" id="IPR051833">
    <property type="entry name" value="TC-DDR_regulator"/>
</dbReference>
<evidence type="ECO:0000256" key="11">
    <source>
        <dbReference type="ARBA" id="ARBA00022843"/>
    </source>
</evidence>
<comment type="subcellular location">
    <subcellularLocation>
        <location evidence="3">Chromosome</location>
        <location evidence="3">Telomere</location>
    </subcellularLocation>
    <subcellularLocation>
        <location evidence="2">Cytoplasm</location>
    </subcellularLocation>
    <subcellularLocation>
        <location evidence="1">Nucleus</location>
    </subcellularLocation>
</comment>
<protein>
    <recommendedName>
        <fullName evidence="5">RNA polymerase II degradation factor 1</fullName>
    </recommendedName>
</protein>
<evidence type="ECO:0000313" key="19">
    <source>
        <dbReference type="Proteomes" id="UP000740926"/>
    </source>
</evidence>
<evidence type="ECO:0000256" key="7">
    <source>
        <dbReference type="ARBA" id="ARBA00022490"/>
    </source>
</evidence>
<evidence type="ECO:0000256" key="12">
    <source>
        <dbReference type="ARBA" id="ARBA00022895"/>
    </source>
</evidence>
<evidence type="ECO:0000256" key="4">
    <source>
        <dbReference type="ARBA" id="ARBA00005491"/>
    </source>
</evidence>
<proteinExistence type="inferred from homology"/>
<reference evidence="18 19" key="1">
    <citation type="journal article" date="2020" name="Microb. Genom.">
        <title>Genetic diversity of clinical and environmental Mucorales isolates obtained from an investigation of mucormycosis cases among solid organ transplant recipients.</title>
        <authorList>
            <person name="Nguyen M.H."/>
            <person name="Kaul D."/>
            <person name="Muto C."/>
            <person name="Cheng S.J."/>
            <person name="Richter R.A."/>
            <person name="Bruno V.M."/>
            <person name="Liu G."/>
            <person name="Beyhan S."/>
            <person name="Sundermann A.J."/>
            <person name="Mounaud S."/>
            <person name="Pasculle A.W."/>
            <person name="Nierman W.C."/>
            <person name="Driscoll E."/>
            <person name="Cumbie R."/>
            <person name="Clancy C.J."/>
            <person name="Dupont C.L."/>
        </authorList>
    </citation>
    <scope>NUCLEOTIDE SEQUENCE [LARGE SCALE GENOMIC DNA]</scope>
    <source>
        <strain evidence="18 19">GL24</strain>
    </source>
</reference>
<evidence type="ECO:0000256" key="1">
    <source>
        <dbReference type="ARBA" id="ARBA00004123"/>
    </source>
</evidence>
<dbReference type="Proteomes" id="UP000740926">
    <property type="component" value="Unassembled WGS sequence"/>
</dbReference>
<evidence type="ECO:0000256" key="14">
    <source>
        <dbReference type="ARBA" id="ARBA00023204"/>
    </source>
</evidence>
<feature type="compositionally biased region" description="Polar residues" evidence="16">
    <location>
        <begin position="98"/>
        <end position="120"/>
    </location>
</feature>
<feature type="compositionally biased region" description="Polar residues" evidence="16">
    <location>
        <begin position="271"/>
        <end position="281"/>
    </location>
</feature>
<keyword evidence="13" id="KW-0238">DNA-binding</keyword>
<comment type="similarity">
    <text evidence="4">Belongs to the DEF1 family.</text>
</comment>
<dbReference type="GO" id="GO:0005634">
    <property type="term" value="C:nucleus"/>
    <property type="evidence" value="ECO:0007669"/>
    <property type="project" value="UniProtKB-SubCell"/>
</dbReference>
<dbReference type="GO" id="GO:0000781">
    <property type="term" value="C:chromosome, telomeric region"/>
    <property type="evidence" value="ECO:0007669"/>
    <property type="project" value="UniProtKB-SubCell"/>
</dbReference>
<evidence type="ECO:0000256" key="3">
    <source>
        <dbReference type="ARBA" id="ARBA00004574"/>
    </source>
</evidence>
<keyword evidence="15" id="KW-0539">Nucleus</keyword>
<keyword evidence="6" id="KW-0158">Chromosome</keyword>
<keyword evidence="9" id="KW-0227">DNA damage</keyword>
<evidence type="ECO:0000256" key="15">
    <source>
        <dbReference type="ARBA" id="ARBA00023242"/>
    </source>
</evidence>
<comment type="caution">
    <text evidence="18">The sequence shown here is derived from an EMBL/GenBank/DDBJ whole genome shotgun (WGS) entry which is preliminary data.</text>
</comment>
<feature type="domain" description="CUE" evidence="17">
    <location>
        <begin position="30"/>
        <end position="73"/>
    </location>
</feature>
<feature type="compositionally biased region" description="Polar residues" evidence="16">
    <location>
        <begin position="1"/>
        <end position="21"/>
    </location>
</feature>
<feature type="compositionally biased region" description="Polar residues" evidence="16">
    <location>
        <begin position="139"/>
        <end position="192"/>
    </location>
</feature>
<dbReference type="InterPro" id="IPR009060">
    <property type="entry name" value="UBA-like_sf"/>
</dbReference>
<feature type="region of interest" description="Disordered" evidence="16">
    <location>
        <begin position="542"/>
        <end position="566"/>
    </location>
</feature>
<evidence type="ECO:0000256" key="13">
    <source>
        <dbReference type="ARBA" id="ARBA00023125"/>
    </source>
</evidence>
<evidence type="ECO:0000256" key="16">
    <source>
        <dbReference type="SAM" id="MobiDB-lite"/>
    </source>
</evidence>
<dbReference type="Pfam" id="PF02845">
    <property type="entry name" value="CUE"/>
    <property type="match status" value="1"/>
</dbReference>
<keyword evidence="12" id="KW-0779">Telomere</keyword>
<gene>
    <name evidence="18" type="ORF">G6F50_007420</name>
</gene>
<keyword evidence="14" id="KW-0234">DNA repair</keyword>
<dbReference type="EMBL" id="JAANIU010001177">
    <property type="protein sequence ID" value="KAG1568297.1"/>
    <property type="molecule type" value="Genomic_DNA"/>
</dbReference>
<evidence type="ECO:0000259" key="17">
    <source>
        <dbReference type="PROSITE" id="PS51140"/>
    </source>
</evidence>
<feature type="region of interest" description="Disordered" evidence="16">
    <location>
        <begin position="76"/>
        <end position="206"/>
    </location>
</feature>
<evidence type="ECO:0000313" key="18">
    <source>
        <dbReference type="EMBL" id="KAG1568297.1"/>
    </source>
</evidence>
<name>A0A9P6Z0Q8_9FUNG</name>
<evidence type="ECO:0000256" key="8">
    <source>
        <dbReference type="ARBA" id="ARBA00022553"/>
    </source>
</evidence>
<dbReference type="PANTHER" id="PTHR16308">
    <property type="entry name" value="UBIQUITIN ASSOCIATED PROTEIN 2-LIKE/LINGERER"/>
    <property type="match status" value="1"/>
</dbReference>
<dbReference type="PANTHER" id="PTHR16308:SF13">
    <property type="entry name" value="PROTEIN LINGERER"/>
    <property type="match status" value="1"/>
</dbReference>
<feature type="compositionally biased region" description="Polar residues" evidence="16">
    <location>
        <begin position="795"/>
        <end position="804"/>
    </location>
</feature>
<feature type="compositionally biased region" description="Polar residues" evidence="16">
    <location>
        <begin position="557"/>
        <end position="566"/>
    </location>
</feature>
<feature type="region of interest" description="Disordered" evidence="16">
    <location>
        <begin position="708"/>
        <end position="751"/>
    </location>
</feature>
<keyword evidence="11" id="KW-0832">Ubl conjugation</keyword>
<evidence type="ECO:0000256" key="6">
    <source>
        <dbReference type="ARBA" id="ARBA00022454"/>
    </source>
</evidence>
<evidence type="ECO:0000256" key="5">
    <source>
        <dbReference type="ARBA" id="ARBA00020536"/>
    </source>
</evidence>
<dbReference type="InterPro" id="IPR041803">
    <property type="entry name" value="DEF1_CUE"/>
</dbReference>
<dbReference type="GO" id="GO:0043130">
    <property type="term" value="F:ubiquitin binding"/>
    <property type="evidence" value="ECO:0007669"/>
    <property type="project" value="InterPro"/>
</dbReference>
<feature type="region of interest" description="Disordered" evidence="16">
    <location>
        <begin position="448"/>
        <end position="477"/>
    </location>
</feature>
<dbReference type="SUPFAM" id="SSF46934">
    <property type="entry name" value="UBA-like"/>
    <property type="match status" value="1"/>
</dbReference>
<feature type="compositionally biased region" description="Polar residues" evidence="16">
    <location>
        <begin position="235"/>
        <end position="247"/>
    </location>
</feature>